<feature type="compositionally biased region" description="Basic and acidic residues" evidence="1">
    <location>
        <begin position="10"/>
        <end position="25"/>
    </location>
</feature>
<evidence type="ECO:0000313" key="3">
    <source>
        <dbReference type="Proteomes" id="UP000294530"/>
    </source>
</evidence>
<keyword evidence="3" id="KW-1185">Reference proteome</keyword>
<accession>A0A976FDE1</accession>
<comment type="caution">
    <text evidence="2">The sequence shown here is derived from an EMBL/GenBank/DDBJ whole genome shotgun (WGS) entry which is preliminary data.</text>
</comment>
<evidence type="ECO:0000256" key="1">
    <source>
        <dbReference type="SAM" id="MobiDB-lite"/>
    </source>
</evidence>
<feature type="compositionally biased region" description="Acidic residues" evidence="1">
    <location>
        <begin position="57"/>
        <end position="69"/>
    </location>
</feature>
<dbReference type="KEGG" id="blac:94352763"/>
<dbReference type="RefSeq" id="XP_067814371.1">
    <property type="nucleotide sequence ID" value="XM_067967092.1"/>
</dbReference>
<feature type="compositionally biased region" description="Low complexity" evidence="1">
    <location>
        <begin position="46"/>
        <end position="56"/>
    </location>
</feature>
<evidence type="ECO:0000313" key="2">
    <source>
        <dbReference type="EMBL" id="TDH64872.1"/>
    </source>
</evidence>
<dbReference type="EMBL" id="SHOA02000220">
    <property type="protein sequence ID" value="TDH64872.1"/>
    <property type="molecule type" value="Genomic_DNA"/>
</dbReference>
<proteinExistence type="predicted"/>
<dbReference type="AlphaFoldDB" id="A0A976FDE1"/>
<organism evidence="2 3">
    <name type="scientific">Bremia lactucae</name>
    <name type="common">Lettuce downy mildew</name>
    <dbReference type="NCBI Taxonomy" id="4779"/>
    <lineage>
        <taxon>Eukaryota</taxon>
        <taxon>Sar</taxon>
        <taxon>Stramenopiles</taxon>
        <taxon>Oomycota</taxon>
        <taxon>Peronosporomycetes</taxon>
        <taxon>Peronosporales</taxon>
        <taxon>Peronosporaceae</taxon>
        <taxon>Bremia</taxon>
    </lineage>
</organism>
<name>A0A976FDE1_BRELC</name>
<reference evidence="2 3" key="1">
    <citation type="journal article" date="2021" name="Genome Biol.">
        <title>AFLAP: assembly-free linkage analysis pipeline using k-mers from genome sequencing data.</title>
        <authorList>
            <person name="Fletcher K."/>
            <person name="Zhang L."/>
            <person name="Gil J."/>
            <person name="Han R."/>
            <person name="Cavanaugh K."/>
            <person name="Michelmore R."/>
        </authorList>
    </citation>
    <scope>NUCLEOTIDE SEQUENCE [LARGE SCALE GENOMIC DNA]</scope>
    <source>
        <strain evidence="2 3">SF5</strain>
    </source>
</reference>
<gene>
    <name evidence="2" type="ORF">CCR75_009045</name>
</gene>
<dbReference type="Proteomes" id="UP000294530">
    <property type="component" value="Unassembled WGS sequence"/>
</dbReference>
<dbReference type="GeneID" id="94352763"/>
<protein>
    <submittedName>
        <fullName evidence="2">Uncharacterized protein</fullName>
    </submittedName>
</protein>
<feature type="compositionally biased region" description="Acidic residues" evidence="1">
    <location>
        <begin position="26"/>
        <end position="36"/>
    </location>
</feature>
<sequence length="154" mass="17833">MSTTQLQRPRYREQLNVRRDSQRDDTDGDNDEEMGEDTPPGGQINVESEVPSSEGESSSDEEMKDDVEEREGYCDPVNLSCLNDDIINMVNRQHAETISPQELLAIRQLRQEKDEAFYAFQQKFLTTTVASLPEVEQRRILKEPTHSVEFRRLQ</sequence>
<feature type="region of interest" description="Disordered" evidence="1">
    <location>
        <begin position="1"/>
        <end position="72"/>
    </location>
</feature>